<dbReference type="GeneID" id="110736057"/>
<comment type="domain">
    <text evidence="6">Histidine-containing phosphotransfer domain (HPt) contains an active histidine that mediates the phosphotransfer.</text>
</comment>
<dbReference type="InterPro" id="IPR008207">
    <property type="entry name" value="Sig_transdc_His_kin_Hpt_dom"/>
</dbReference>
<evidence type="ECO:0000256" key="1">
    <source>
        <dbReference type="ARBA" id="ARBA00022490"/>
    </source>
</evidence>
<comment type="subcellular location">
    <subcellularLocation>
        <location evidence="6">Cytoplasm</location>
        <location evidence="6">Cytosol</location>
    </subcellularLocation>
    <subcellularLocation>
        <location evidence="6">Nucleus</location>
    </subcellularLocation>
</comment>
<feature type="domain" description="HPt" evidence="7">
    <location>
        <begin position="40"/>
        <end position="145"/>
    </location>
</feature>
<reference evidence="8" key="1">
    <citation type="journal article" date="2017" name="Nature">
        <title>The genome of Chenopodium quinoa.</title>
        <authorList>
            <person name="Jarvis D.E."/>
            <person name="Ho Y.S."/>
            <person name="Lightfoot D.J."/>
            <person name="Schmoeckel S.M."/>
            <person name="Li B."/>
            <person name="Borm T.J.A."/>
            <person name="Ohyanagi H."/>
            <person name="Mineta K."/>
            <person name="Michell C.T."/>
            <person name="Saber N."/>
            <person name="Kharbatia N.M."/>
            <person name="Rupper R.R."/>
            <person name="Sharp A.R."/>
            <person name="Dally N."/>
            <person name="Boughton B.A."/>
            <person name="Woo Y.H."/>
            <person name="Gao G."/>
            <person name="Schijlen E.G.W.M."/>
            <person name="Guo X."/>
            <person name="Momin A.A."/>
            <person name="Negrao S."/>
            <person name="Al-Babili S."/>
            <person name="Gehring C."/>
            <person name="Roessner U."/>
            <person name="Jung C."/>
            <person name="Murphy K."/>
            <person name="Arold S.T."/>
            <person name="Gojobori T."/>
            <person name="van der Linden C.G."/>
            <person name="van Loo E.N."/>
            <person name="Jellen E.N."/>
            <person name="Maughan P.J."/>
            <person name="Tester M."/>
        </authorList>
    </citation>
    <scope>NUCLEOTIDE SEQUENCE [LARGE SCALE GENOMIC DNA]</scope>
    <source>
        <strain evidence="8">cv. PI 614886</strain>
    </source>
</reference>
<feature type="modified residue" description="Phosphohistidine" evidence="5">
    <location>
        <position position="81"/>
    </location>
</feature>
<evidence type="ECO:0000256" key="6">
    <source>
        <dbReference type="RuleBase" id="RU369004"/>
    </source>
</evidence>
<dbReference type="RefSeq" id="XP_021771899.1">
    <property type="nucleotide sequence ID" value="XM_021916207.1"/>
</dbReference>
<gene>
    <name evidence="8" type="primary">LOC110736057</name>
</gene>
<sequence length="155" mass="17238">MNSRVVEMQNKYAEYAISLIAQGIMDDQFNRVQNMQDNSNPNFLSEILSSYLGDMPKLIHSLALDLQQQYVDFVKLDKTIHNIKGSSSSIGAICVLNACNAFVACCKEQDIEGCFKCWEQTSNAFALVKLKLEALLILEQQIRAAGGIVPKPVGY</sequence>
<evidence type="ECO:0000313" key="9">
    <source>
        <dbReference type="Proteomes" id="UP000596660"/>
    </source>
</evidence>
<dbReference type="GO" id="GO:0009736">
    <property type="term" value="P:cytokinin-activated signaling pathway"/>
    <property type="evidence" value="ECO:0007669"/>
    <property type="project" value="UniProtKB-KW"/>
</dbReference>
<dbReference type="KEGG" id="cqi:110736057"/>
<dbReference type="Gene3D" id="1.20.120.160">
    <property type="entry name" value="HPT domain"/>
    <property type="match status" value="1"/>
</dbReference>
<dbReference type="InterPro" id="IPR036641">
    <property type="entry name" value="HPT_dom_sf"/>
</dbReference>
<evidence type="ECO:0000259" key="7">
    <source>
        <dbReference type="PROSITE" id="PS50894"/>
    </source>
</evidence>
<name>A0A803KP91_CHEQI</name>
<dbReference type="GO" id="GO:0005829">
    <property type="term" value="C:cytosol"/>
    <property type="evidence" value="ECO:0007669"/>
    <property type="project" value="UniProtKB-SubCell"/>
</dbReference>
<dbReference type="Proteomes" id="UP000596660">
    <property type="component" value="Unplaced"/>
</dbReference>
<keyword evidence="4" id="KW-0539">Nucleus</keyword>
<keyword evidence="2 6" id="KW-0932">Cytokinin signaling pathway</keyword>
<dbReference type="SUPFAM" id="SSF47226">
    <property type="entry name" value="Histidine-containing phosphotransfer domain, HPT domain"/>
    <property type="match status" value="1"/>
</dbReference>
<dbReference type="GO" id="GO:0000160">
    <property type="term" value="P:phosphorelay signal transduction system"/>
    <property type="evidence" value="ECO:0007669"/>
    <property type="project" value="UniProtKB-UniRule"/>
</dbReference>
<dbReference type="OMA" id="NICILFR"/>
<dbReference type="PANTHER" id="PTHR28242:SF13">
    <property type="entry name" value="HISTIDINE-CONTAINING PHOSPHOTRANSFER PROTEIN 5"/>
    <property type="match status" value="1"/>
</dbReference>
<dbReference type="FunFam" id="1.20.120.160:FF:000001">
    <property type="entry name" value="Histidine-containing phosphotransfer protein 1"/>
    <property type="match status" value="1"/>
</dbReference>
<proteinExistence type="predicted"/>
<organism evidence="8 9">
    <name type="scientific">Chenopodium quinoa</name>
    <name type="common">Quinoa</name>
    <dbReference type="NCBI Taxonomy" id="63459"/>
    <lineage>
        <taxon>Eukaryota</taxon>
        <taxon>Viridiplantae</taxon>
        <taxon>Streptophyta</taxon>
        <taxon>Embryophyta</taxon>
        <taxon>Tracheophyta</taxon>
        <taxon>Spermatophyta</taxon>
        <taxon>Magnoliopsida</taxon>
        <taxon>eudicotyledons</taxon>
        <taxon>Gunneridae</taxon>
        <taxon>Pentapetalae</taxon>
        <taxon>Caryophyllales</taxon>
        <taxon>Chenopodiaceae</taxon>
        <taxon>Chenopodioideae</taxon>
        <taxon>Atripliceae</taxon>
        <taxon>Chenopodium</taxon>
    </lineage>
</organism>
<evidence type="ECO:0000256" key="2">
    <source>
        <dbReference type="ARBA" id="ARBA00022864"/>
    </source>
</evidence>
<comment type="function">
    <text evidence="6">Functions as a two-component phosphorelay mediators between cytokinin sensor histidine kinases and response regulators (B-type ARRs). Plays an important role in propagating cytokinin signal transduction.</text>
</comment>
<accession>A0A803KP91</accession>
<reference evidence="8" key="2">
    <citation type="submission" date="2021-03" db="UniProtKB">
        <authorList>
            <consortium name="EnsemblPlants"/>
        </authorList>
    </citation>
    <scope>IDENTIFICATION</scope>
</reference>
<evidence type="ECO:0000256" key="4">
    <source>
        <dbReference type="ARBA" id="ARBA00023242"/>
    </source>
</evidence>
<keyword evidence="1" id="KW-0963">Cytoplasm</keyword>
<evidence type="ECO:0000313" key="8">
    <source>
        <dbReference type="EnsemblPlants" id="AUR62000847-RA:cds"/>
    </source>
</evidence>
<dbReference type="Gramene" id="AUR62000847-RA">
    <property type="protein sequence ID" value="AUR62000847-RA:cds"/>
    <property type="gene ID" value="AUR62000847"/>
</dbReference>
<dbReference type="InterPro" id="IPR045871">
    <property type="entry name" value="AHP1-5/YPD1"/>
</dbReference>
<keyword evidence="5" id="KW-0597">Phosphoprotein</keyword>
<evidence type="ECO:0000256" key="5">
    <source>
        <dbReference type="PROSITE-ProRule" id="PRU00110"/>
    </source>
</evidence>
<dbReference type="AlphaFoldDB" id="A0A803KP91"/>
<dbReference type="GO" id="GO:0043424">
    <property type="term" value="F:protein histidine kinase binding"/>
    <property type="evidence" value="ECO:0007669"/>
    <property type="project" value="UniProtKB-UniRule"/>
</dbReference>
<evidence type="ECO:0000256" key="3">
    <source>
        <dbReference type="ARBA" id="ARBA00023012"/>
    </source>
</evidence>
<dbReference type="OrthoDB" id="1673781at2759"/>
<dbReference type="GO" id="GO:0009927">
    <property type="term" value="F:histidine phosphotransfer kinase activity"/>
    <property type="evidence" value="ECO:0007669"/>
    <property type="project" value="UniProtKB-UniRule"/>
</dbReference>
<dbReference type="SMR" id="A0A803KP91"/>
<dbReference type="Pfam" id="PF01627">
    <property type="entry name" value="Hpt"/>
    <property type="match status" value="1"/>
</dbReference>
<dbReference type="PANTHER" id="PTHR28242">
    <property type="entry name" value="PHOSPHORELAY INTERMEDIATE PROTEIN YPD1"/>
    <property type="match status" value="1"/>
</dbReference>
<dbReference type="EnsemblPlants" id="AUR62000847-RA">
    <property type="protein sequence ID" value="AUR62000847-RA:cds"/>
    <property type="gene ID" value="AUR62000847"/>
</dbReference>
<keyword evidence="3 6" id="KW-0902">Two-component regulatory system</keyword>
<dbReference type="GO" id="GO:0005634">
    <property type="term" value="C:nucleus"/>
    <property type="evidence" value="ECO:0007669"/>
    <property type="project" value="UniProtKB-SubCell"/>
</dbReference>
<dbReference type="PROSITE" id="PS50894">
    <property type="entry name" value="HPT"/>
    <property type="match status" value="1"/>
</dbReference>
<keyword evidence="9" id="KW-1185">Reference proteome</keyword>
<protein>
    <recommendedName>
        <fullName evidence="6">Histidine-containing phosphotransfer protein</fullName>
    </recommendedName>
</protein>